<sequence>MGAEYSGESVTVGLENMDCGAVQAVEGVSGVACASSEERYKGRLNSEAQQDYKLLEDFRASETGRNNRLVQILDQMNVT</sequence>
<protein>
    <submittedName>
        <fullName evidence="1">Uncharacterized protein</fullName>
    </submittedName>
</protein>
<accession>A0A7R9B5P4</accession>
<organism evidence="1">
    <name type="scientific">Timema shepardi</name>
    <name type="common">Walking stick</name>
    <dbReference type="NCBI Taxonomy" id="629360"/>
    <lineage>
        <taxon>Eukaryota</taxon>
        <taxon>Metazoa</taxon>
        <taxon>Ecdysozoa</taxon>
        <taxon>Arthropoda</taxon>
        <taxon>Hexapoda</taxon>
        <taxon>Insecta</taxon>
        <taxon>Pterygota</taxon>
        <taxon>Neoptera</taxon>
        <taxon>Polyneoptera</taxon>
        <taxon>Phasmatodea</taxon>
        <taxon>Timematodea</taxon>
        <taxon>Timematoidea</taxon>
        <taxon>Timematidae</taxon>
        <taxon>Timema</taxon>
    </lineage>
</organism>
<evidence type="ECO:0000313" key="1">
    <source>
        <dbReference type="EMBL" id="CAD7266066.1"/>
    </source>
</evidence>
<proteinExistence type="predicted"/>
<dbReference type="EMBL" id="OC006357">
    <property type="protein sequence ID" value="CAD7266066.1"/>
    <property type="molecule type" value="Genomic_DNA"/>
</dbReference>
<gene>
    <name evidence="1" type="ORF">TSIB3V08_LOCUS10093</name>
</gene>
<dbReference type="AlphaFoldDB" id="A0A7R9B5P4"/>
<reference evidence="1" key="1">
    <citation type="submission" date="2020-11" db="EMBL/GenBank/DDBJ databases">
        <authorList>
            <person name="Tran Van P."/>
        </authorList>
    </citation>
    <scope>NUCLEOTIDE SEQUENCE</scope>
</reference>
<name>A0A7R9B5P4_TIMSH</name>